<proteinExistence type="predicted"/>
<feature type="non-terminal residue" evidence="1">
    <location>
        <position position="55"/>
    </location>
</feature>
<dbReference type="EMBL" id="JXTB01000001">
    <property type="protein sequence ID" value="PON80464.1"/>
    <property type="molecule type" value="Genomic_DNA"/>
</dbReference>
<dbReference type="AlphaFoldDB" id="A0A2P5E4I2"/>
<organism evidence="1 2">
    <name type="scientific">Parasponia andersonii</name>
    <name type="common">Sponia andersonii</name>
    <dbReference type="NCBI Taxonomy" id="3476"/>
    <lineage>
        <taxon>Eukaryota</taxon>
        <taxon>Viridiplantae</taxon>
        <taxon>Streptophyta</taxon>
        <taxon>Embryophyta</taxon>
        <taxon>Tracheophyta</taxon>
        <taxon>Spermatophyta</taxon>
        <taxon>Magnoliopsida</taxon>
        <taxon>eudicotyledons</taxon>
        <taxon>Gunneridae</taxon>
        <taxon>Pentapetalae</taxon>
        <taxon>rosids</taxon>
        <taxon>fabids</taxon>
        <taxon>Rosales</taxon>
        <taxon>Cannabaceae</taxon>
        <taxon>Parasponia</taxon>
    </lineage>
</organism>
<sequence length="55" mass="6360">MDKSWEHFNSEGWCSNVILEGHQSLGKKQISWTDELLESAHRYVLLNSAVVEPFL</sequence>
<name>A0A2P5E4I2_PARAD</name>
<evidence type="ECO:0000313" key="1">
    <source>
        <dbReference type="EMBL" id="PON80464.1"/>
    </source>
</evidence>
<protein>
    <submittedName>
        <fullName evidence="1">Uncharacterized protein</fullName>
    </submittedName>
</protein>
<reference evidence="2" key="1">
    <citation type="submission" date="2016-06" db="EMBL/GenBank/DDBJ databases">
        <title>Parallel loss of symbiosis genes in relatives of nitrogen-fixing non-legume Parasponia.</title>
        <authorList>
            <person name="Van Velzen R."/>
            <person name="Holmer R."/>
            <person name="Bu F."/>
            <person name="Rutten L."/>
            <person name="Van Zeijl A."/>
            <person name="Liu W."/>
            <person name="Santuari L."/>
            <person name="Cao Q."/>
            <person name="Sharma T."/>
            <person name="Shen D."/>
            <person name="Roswanjaya Y."/>
            <person name="Wardhani T."/>
            <person name="Kalhor M.S."/>
            <person name="Jansen J."/>
            <person name="Van den Hoogen J."/>
            <person name="Gungor B."/>
            <person name="Hartog M."/>
            <person name="Hontelez J."/>
            <person name="Verver J."/>
            <person name="Yang W.-C."/>
            <person name="Schijlen E."/>
            <person name="Repin R."/>
            <person name="Schilthuizen M."/>
            <person name="Schranz E."/>
            <person name="Heidstra R."/>
            <person name="Miyata K."/>
            <person name="Fedorova E."/>
            <person name="Kohlen W."/>
            <person name="Bisseling T."/>
            <person name="Smit S."/>
            <person name="Geurts R."/>
        </authorList>
    </citation>
    <scope>NUCLEOTIDE SEQUENCE [LARGE SCALE GENOMIC DNA]</scope>
    <source>
        <strain evidence="2">cv. WU1-14</strain>
    </source>
</reference>
<keyword evidence="2" id="KW-1185">Reference proteome</keyword>
<dbReference type="Proteomes" id="UP000237105">
    <property type="component" value="Unassembled WGS sequence"/>
</dbReference>
<comment type="caution">
    <text evidence="1">The sequence shown here is derived from an EMBL/GenBank/DDBJ whole genome shotgun (WGS) entry which is preliminary data.</text>
</comment>
<evidence type="ECO:0000313" key="2">
    <source>
        <dbReference type="Proteomes" id="UP000237105"/>
    </source>
</evidence>
<accession>A0A2P5E4I2</accession>
<gene>
    <name evidence="1" type="ORF">PanWU01x14_000200</name>
</gene>